<evidence type="ECO:0000313" key="1">
    <source>
        <dbReference type="EnsemblPlants" id="AVESA.00010b.r2.5DG0971810.1.CDS"/>
    </source>
</evidence>
<reference evidence="1" key="2">
    <citation type="submission" date="2025-09" db="UniProtKB">
        <authorList>
            <consortium name="EnsemblPlants"/>
        </authorList>
    </citation>
    <scope>IDENTIFICATION</scope>
</reference>
<accession>A0ACD5YGK4</accession>
<protein>
    <submittedName>
        <fullName evidence="1">Uncharacterized protein</fullName>
    </submittedName>
</protein>
<proteinExistence type="predicted"/>
<dbReference type="Proteomes" id="UP001732700">
    <property type="component" value="Chromosome 5D"/>
</dbReference>
<evidence type="ECO:0000313" key="2">
    <source>
        <dbReference type="Proteomes" id="UP001732700"/>
    </source>
</evidence>
<keyword evidence="2" id="KW-1185">Reference proteome</keyword>
<name>A0ACD5YGK4_AVESA</name>
<reference evidence="1" key="1">
    <citation type="submission" date="2021-05" db="EMBL/GenBank/DDBJ databases">
        <authorList>
            <person name="Scholz U."/>
            <person name="Mascher M."/>
            <person name="Fiebig A."/>
        </authorList>
    </citation>
    <scope>NUCLEOTIDE SEQUENCE [LARGE SCALE GENOMIC DNA]</scope>
</reference>
<sequence>MHLFDKQNVIIPDHLQVTESEKYGISFGSFGTSVEHTTGIPNDHENEKISMPPEYVSSEAAEEAVEEPAASSYHGASSTVEAAAEPSQQQLTAEMTDNTSRQAVDNLSSTPEIAESDQSKDTAAPQMPQDLAQNTYSAYALAPQPQGNQIPLLETSEYQVQQPNDFVANYYTYRPIADANGHLPFTAPGAAAKSGNMSVPPTQTGQTQEELNSVVLSSSGPTSLATPAPGVVPSSISIPQQPLPVFRQPIGVHVPHYQPSFFPYNQYIAPFYVPQHALHHFMGNAAFPQAPPPGSMYPPVSSAVASPVKYSAGAYKPGANNGNQTYAVAPGAYGTYGSSPPVYTNNNVLPSGTSAENGDVSGSQFKENNIYIAGQQSEGSSVWVPAAGRELPALQSSTFYGLHPQGQHIAFAPTQAGHSSYGGVYHPAQTLAGGAVHPLLQPPQTIPGAVEMVGPPANGYQQQQHAQMNWANY</sequence>
<dbReference type="EnsemblPlants" id="AVESA.00010b.r2.5DG0971810.1">
    <property type="protein sequence ID" value="AVESA.00010b.r2.5DG0971810.1.CDS"/>
    <property type="gene ID" value="AVESA.00010b.r2.5DG0971810"/>
</dbReference>
<organism evidence="1 2">
    <name type="scientific">Avena sativa</name>
    <name type="common">Oat</name>
    <dbReference type="NCBI Taxonomy" id="4498"/>
    <lineage>
        <taxon>Eukaryota</taxon>
        <taxon>Viridiplantae</taxon>
        <taxon>Streptophyta</taxon>
        <taxon>Embryophyta</taxon>
        <taxon>Tracheophyta</taxon>
        <taxon>Spermatophyta</taxon>
        <taxon>Magnoliopsida</taxon>
        <taxon>Liliopsida</taxon>
        <taxon>Poales</taxon>
        <taxon>Poaceae</taxon>
        <taxon>BOP clade</taxon>
        <taxon>Pooideae</taxon>
        <taxon>Poodae</taxon>
        <taxon>Poeae</taxon>
        <taxon>Poeae Chloroplast Group 1 (Aveneae type)</taxon>
        <taxon>Aveninae</taxon>
        <taxon>Avena</taxon>
    </lineage>
</organism>